<dbReference type="SMR" id="B4LXZ7"/>
<gene>
    <name evidence="2" type="primary">Dvir\GJ23391</name>
    <name evidence="2" type="ORF">Dvir_GJ23391</name>
</gene>
<dbReference type="Proteomes" id="UP000008792">
    <property type="component" value="Unassembled WGS sequence"/>
</dbReference>
<evidence type="ECO:0000313" key="2">
    <source>
        <dbReference type="EMBL" id="EDW66863.1"/>
    </source>
</evidence>
<dbReference type="OMA" id="KIIDYHN"/>
<accession>B4LXZ7</accession>
<keyword evidence="1" id="KW-0175">Coiled coil</keyword>
<reference evidence="2 3" key="1">
    <citation type="journal article" date="2007" name="Nature">
        <title>Evolution of genes and genomes on the Drosophila phylogeny.</title>
        <authorList>
            <consortium name="Drosophila 12 Genomes Consortium"/>
            <person name="Clark A.G."/>
            <person name="Eisen M.B."/>
            <person name="Smith D.R."/>
            <person name="Bergman C.M."/>
            <person name="Oliver B."/>
            <person name="Markow T.A."/>
            <person name="Kaufman T.C."/>
            <person name="Kellis M."/>
            <person name="Gelbart W."/>
            <person name="Iyer V.N."/>
            <person name="Pollard D.A."/>
            <person name="Sackton T.B."/>
            <person name="Larracuente A.M."/>
            <person name="Singh N.D."/>
            <person name="Abad J.P."/>
            <person name="Abt D.N."/>
            <person name="Adryan B."/>
            <person name="Aguade M."/>
            <person name="Akashi H."/>
            <person name="Anderson W.W."/>
            <person name="Aquadro C.F."/>
            <person name="Ardell D.H."/>
            <person name="Arguello R."/>
            <person name="Artieri C.G."/>
            <person name="Barbash D.A."/>
            <person name="Barker D."/>
            <person name="Barsanti P."/>
            <person name="Batterham P."/>
            <person name="Batzoglou S."/>
            <person name="Begun D."/>
            <person name="Bhutkar A."/>
            <person name="Blanco E."/>
            <person name="Bosak S.A."/>
            <person name="Bradley R.K."/>
            <person name="Brand A.D."/>
            <person name="Brent M.R."/>
            <person name="Brooks A.N."/>
            <person name="Brown R.H."/>
            <person name="Butlin R.K."/>
            <person name="Caggese C."/>
            <person name="Calvi B.R."/>
            <person name="Bernardo de Carvalho A."/>
            <person name="Caspi A."/>
            <person name="Castrezana S."/>
            <person name="Celniker S.E."/>
            <person name="Chang J.L."/>
            <person name="Chapple C."/>
            <person name="Chatterji S."/>
            <person name="Chinwalla A."/>
            <person name="Civetta A."/>
            <person name="Clifton S.W."/>
            <person name="Comeron J.M."/>
            <person name="Costello J.C."/>
            <person name="Coyne J.A."/>
            <person name="Daub J."/>
            <person name="David R.G."/>
            <person name="Delcher A.L."/>
            <person name="Delehaunty K."/>
            <person name="Do C.B."/>
            <person name="Ebling H."/>
            <person name="Edwards K."/>
            <person name="Eickbush T."/>
            <person name="Evans J.D."/>
            <person name="Filipski A."/>
            <person name="Findeiss S."/>
            <person name="Freyhult E."/>
            <person name="Fulton L."/>
            <person name="Fulton R."/>
            <person name="Garcia A.C."/>
            <person name="Gardiner A."/>
            <person name="Garfield D.A."/>
            <person name="Garvin B.E."/>
            <person name="Gibson G."/>
            <person name="Gilbert D."/>
            <person name="Gnerre S."/>
            <person name="Godfrey J."/>
            <person name="Good R."/>
            <person name="Gotea V."/>
            <person name="Gravely B."/>
            <person name="Greenberg A.J."/>
            <person name="Griffiths-Jones S."/>
            <person name="Gross S."/>
            <person name="Guigo R."/>
            <person name="Gustafson E.A."/>
            <person name="Haerty W."/>
            <person name="Hahn M.W."/>
            <person name="Halligan D.L."/>
            <person name="Halpern A.L."/>
            <person name="Halter G.M."/>
            <person name="Han M.V."/>
            <person name="Heger A."/>
            <person name="Hillier L."/>
            <person name="Hinrichs A.S."/>
            <person name="Holmes I."/>
            <person name="Hoskins R.A."/>
            <person name="Hubisz M.J."/>
            <person name="Hultmark D."/>
            <person name="Huntley M.A."/>
            <person name="Jaffe D.B."/>
            <person name="Jagadeeshan S."/>
            <person name="Jeck W.R."/>
            <person name="Johnson J."/>
            <person name="Jones C.D."/>
            <person name="Jordan W.C."/>
            <person name="Karpen G.H."/>
            <person name="Kataoka E."/>
            <person name="Keightley P.D."/>
            <person name="Kheradpour P."/>
            <person name="Kirkness E.F."/>
            <person name="Koerich L.B."/>
            <person name="Kristiansen K."/>
            <person name="Kudrna D."/>
            <person name="Kulathinal R.J."/>
            <person name="Kumar S."/>
            <person name="Kwok R."/>
            <person name="Lander E."/>
            <person name="Langley C.H."/>
            <person name="Lapoint R."/>
            <person name="Lazzaro B.P."/>
            <person name="Lee S.J."/>
            <person name="Levesque L."/>
            <person name="Li R."/>
            <person name="Lin C.F."/>
            <person name="Lin M.F."/>
            <person name="Lindblad-Toh K."/>
            <person name="Llopart A."/>
            <person name="Long M."/>
            <person name="Low L."/>
            <person name="Lozovsky E."/>
            <person name="Lu J."/>
            <person name="Luo M."/>
            <person name="Machado C.A."/>
            <person name="Makalowski W."/>
            <person name="Marzo M."/>
            <person name="Matsuda M."/>
            <person name="Matzkin L."/>
            <person name="McAllister B."/>
            <person name="McBride C.S."/>
            <person name="McKernan B."/>
            <person name="McKernan K."/>
            <person name="Mendez-Lago M."/>
            <person name="Minx P."/>
            <person name="Mollenhauer M.U."/>
            <person name="Montooth K."/>
            <person name="Mount S.M."/>
            <person name="Mu X."/>
            <person name="Myers E."/>
            <person name="Negre B."/>
            <person name="Newfeld S."/>
            <person name="Nielsen R."/>
            <person name="Noor M.A."/>
            <person name="O'Grady P."/>
            <person name="Pachter L."/>
            <person name="Papaceit M."/>
            <person name="Parisi M.J."/>
            <person name="Parisi M."/>
            <person name="Parts L."/>
            <person name="Pedersen J.S."/>
            <person name="Pesole G."/>
            <person name="Phillippy A.M."/>
            <person name="Ponting C.P."/>
            <person name="Pop M."/>
            <person name="Porcelli D."/>
            <person name="Powell J.R."/>
            <person name="Prohaska S."/>
            <person name="Pruitt K."/>
            <person name="Puig M."/>
            <person name="Quesneville H."/>
            <person name="Ram K.R."/>
            <person name="Rand D."/>
            <person name="Rasmussen M.D."/>
            <person name="Reed L.K."/>
            <person name="Reenan R."/>
            <person name="Reily A."/>
            <person name="Remington K.A."/>
            <person name="Rieger T.T."/>
            <person name="Ritchie M.G."/>
            <person name="Robin C."/>
            <person name="Rogers Y.H."/>
            <person name="Rohde C."/>
            <person name="Rozas J."/>
            <person name="Rubenfield M.J."/>
            <person name="Ruiz A."/>
            <person name="Russo S."/>
            <person name="Salzberg S.L."/>
            <person name="Sanchez-Gracia A."/>
            <person name="Saranga D.J."/>
            <person name="Sato H."/>
            <person name="Schaeffer S.W."/>
            <person name="Schatz M.C."/>
            <person name="Schlenke T."/>
            <person name="Schwartz R."/>
            <person name="Segarra C."/>
            <person name="Singh R.S."/>
            <person name="Sirot L."/>
            <person name="Sirota M."/>
            <person name="Sisneros N.B."/>
            <person name="Smith C.D."/>
            <person name="Smith T.F."/>
            <person name="Spieth J."/>
            <person name="Stage D.E."/>
            <person name="Stark A."/>
            <person name="Stephan W."/>
            <person name="Strausberg R.L."/>
            <person name="Strempel S."/>
            <person name="Sturgill D."/>
            <person name="Sutton G."/>
            <person name="Sutton G.G."/>
            <person name="Tao W."/>
            <person name="Teichmann S."/>
            <person name="Tobari Y.N."/>
            <person name="Tomimura Y."/>
            <person name="Tsolas J.M."/>
            <person name="Valente V.L."/>
            <person name="Venter E."/>
            <person name="Venter J.C."/>
            <person name="Vicario S."/>
            <person name="Vieira F.G."/>
            <person name="Vilella A.J."/>
            <person name="Villasante A."/>
            <person name="Walenz B."/>
            <person name="Wang J."/>
            <person name="Wasserman M."/>
            <person name="Watts T."/>
            <person name="Wilson D."/>
            <person name="Wilson R.K."/>
            <person name="Wing R.A."/>
            <person name="Wolfner M.F."/>
            <person name="Wong A."/>
            <person name="Wong G.K."/>
            <person name="Wu C.I."/>
            <person name="Wu G."/>
            <person name="Yamamoto D."/>
            <person name="Yang H.P."/>
            <person name="Yang S.P."/>
            <person name="Yorke J.A."/>
            <person name="Yoshida K."/>
            <person name="Zdobnov E."/>
            <person name="Zhang P."/>
            <person name="Zhang Y."/>
            <person name="Zimin A.V."/>
            <person name="Baldwin J."/>
            <person name="Abdouelleil A."/>
            <person name="Abdulkadir J."/>
            <person name="Abebe A."/>
            <person name="Abera B."/>
            <person name="Abreu J."/>
            <person name="Acer S.C."/>
            <person name="Aftuck L."/>
            <person name="Alexander A."/>
            <person name="An P."/>
            <person name="Anderson E."/>
            <person name="Anderson S."/>
            <person name="Arachi H."/>
            <person name="Azer M."/>
            <person name="Bachantsang P."/>
            <person name="Barry A."/>
            <person name="Bayul T."/>
            <person name="Berlin A."/>
            <person name="Bessette D."/>
            <person name="Bloom T."/>
            <person name="Blye J."/>
            <person name="Boguslavskiy L."/>
            <person name="Bonnet C."/>
            <person name="Boukhgalter B."/>
            <person name="Bourzgui I."/>
            <person name="Brown A."/>
            <person name="Cahill P."/>
            <person name="Channer S."/>
            <person name="Cheshatsang Y."/>
            <person name="Chuda L."/>
            <person name="Citroen M."/>
            <person name="Collymore A."/>
            <person name="Cooke P."/>
            <person name="Costello M."/>
            <person name="D'Aco K."/>
            <person name="Daza R."/>
            <person name="De Haan G."/>
            <person name="DeGray S."/>
            <person name="DeMaso C."/>
            <person name="Dhargay N."/>
            <person name="Dooley K."/>
            <person name="Dooley E."/>
            <person name="Doricent M."/>
            <person name="Dorje P."/>
            <person name="Dorjee K."/>
            <person name="Dupes A."/>
            <person name="Elong R."/>
            <person name="Falk J."/>
            <person name="Farina A."/>
            <person name="Faro S."/>
            <person name="Ferguson D."/>
            <person name="Fisher S."/>
            <person name="Foley C.D."/>
            <person name="Franke A."/>
            <person name="Friedrich D."/>
            <person name="Gadbois L."/>
            <person name="Gearin G."/>
            <person name="Gearin C.R."/>
            <person name="Giannoukos G."/>
            <person name="Goode T."/>
            <person name="Graham J."/>
            <person name="Grandbois E."/>
            <person name="Grewal S."/>
            <person name="Gyaltsen K."/>
            <person name="Hafez N."/>
            <person name="Hagos B."/>
            <person name="Hall J."/>
            <person name="Henson C."/>
            <person name="Hollinger A."/>
            <person name="Honan T."/>
            <person name="Huard M.D."/>
            <person name="Hughes L."/>
            <person name="Hurhula B."/>
            <person name="Husby M.E."/>
            <person name="Kamat A."/>
            <person name="Kanga B."/>
            <person name="Kashin S."/>
            <person name="Khazanovich D."/>
            <person name="Kisner P."/>
            <person name="Lance K."/>
            <person name="Lara M."/>
            <person name="Lee W."/>
            <person name="Lennon N."/>
            <person name="Letendre F."/>
            <person name="LeVine R."/>
            <person name="Lipovsky A."/>
            <person name="Liu X."/>
            <person name="Liu J."/>
            <person name="Liu S."/>
            <person name="Lokyitsang T."/>
            <person name="Lokyitsang Y."/>
            <person name="Lubonja R."/>
            <person name="Lui A."/>
            <person name="MacDonald P."/>
            <person name="Magnisalis V."/>
            <person name="Maru K."/>
            <person name="Matthews C."/>
            <person name="McCusker W."/>
            <person name="McDonough S."/>
            <person name="Mehta T."/>
            <person name="Meldrim J."/>
            <person name="Meneus L."/>
            <person name="Mihai O."/>
            <person name="Mihalev A."/>
            <person name="Mihova T."/>
            <person name="Mittelman R."/>
            <person name="Mlenga V."/>
            <person name="Montmayeur A."/>
            <person name="Mulrain L."/>
            <person name="Navidi A."/>
            <person name="Naylor J."/>
            <person name="Negash T."/>
            <person name="Nguyen T."/>
            <person name="Nguyen N."/>
            <person name="Nicol R."/>
            <person name="Norbu C."/>
            <person name="Norbu N."/>
            <person name="Novod N."/>
            <person name="O'Neill B."/>
            <person name="Osman S."/>
            <person name="Markiewicz E."/>
            <person name="Oyono O.L."/>
            <person name="Patti C."/>
            <person name="Phunkhang P."/>
            <person name="Pierre F."/>
            <person name="Priest M."/>
            <person name="Raghuraman S."/>
            <person name="Rege F."/>
            <person name="Reyes R."/>
            <person name="Rise C."/>
            <person name="Rogov P."/>
            <person name="Ross K."/>
            <person name="Ryan E."/>
            <person name="Settipalli S."/>
            <person name="Shea T."/>
            <person name="Sherpa N."/>
            <person name="Shi L."/>
            <person name="Shih D."/>
            <person name="Sparrow T."/>
            <person name="Spaulding J."/>
            <person name="Stalker J."/>
            <person name="Stange-Thomann N."/>
            <person name="Stavropoulos S."/>
            <person name="Stone C."/>
            <person name="Strader C."/>
            <person name="Tesfaye S."/>
            <person name="Thomson T."/>
            <person name="Thoulutsang Y."/>
            <person name="Thoulutsang D."/>
            <person name="Topham K."/>
            <person name="Topping I."/>
            <person name="Tsamla T."/>
            <person name="Vassiliev H."/>
            <person name="Vo A."/>
            <person name="Wangchuk T."/>
            <person name="Wangdi T."/>
            <person name="Weiand M."/>
            <person name="Wilkinson J."/>
            <person name="Wilson A."/>
            <person name="Yadav S."/>
            <person name="Young G."/>
            <person name="Yu Q."/>
            <person name="Zembek L."/>
            <person name="Zhong D."/>
            <person name="Zimmer A."/>
            <person name="Zwirko Z."/>
            <person name="Jaffe D.B."/>
            <person name="Alvarez P."/>
            <person name="Brockman W."/>
            <person name="Butler J."/>
            <person name="Chin C."/>
            <person name="Gnerre S."/>
            <person name="Grabherr M."/>
            <person name="Kleber M."/>
            <person name="Mauceli E."/>
            <person name="MacCallum I."/>
        </authorList>
    </citation>
    <scope>NUCLEOTIDE SEQUENCE [LARGE SCALE GENOMIC DNA]</scope>
    <source>
        <strain evidence="3">Tucson 15010-1051.87</strain>
    </source>
</reference>
<dbReference type="KEGG" id="dvi:6629866"/>
<sequence length="216" mass="24946">MHEPSISDPMSFLYLDMLSNLLLEDVKEIGKEFDIKINFIRQQERSCLENAKQLISVDQFIKTMRDCLFQMELELQENEADLLNVEKSISRYQASSIYFDKGPDAIRLMPRNYLLFLKLLLSADCSAAQCNNLRAELDQYNNEALKCLDSPKVITKIMDYHLKTLNTLEKKLNHLQSLSDNVAKSYDQMAKKLNISSLSTKCSCKMANIINDIRMN</sequence>
<feature type="coiled-coil region" evidence="1">
    <location>
        <begin position="123"/>
        <end position="150"/>
    </location>
</feature>
<proteinExistence type="predicted"/>
<protein>
    <submittedName>
        <fullName evidence="2">Uncharacterized protein</fullName>
    </submittedName>
</protein>
<dbReference type="HOGENOM" id="CLU_106882_0_0_1"/>
<name>B4LXZ7_DROVI</name>
<evidence type="ECO:0000313" key="3">
    <source>
        <dbReference type="Proteomes" id="UP000008792"/>
    </source>
</evidence>
<dbReference type="InParanoid" id="B4LXZ7"/>
<dbReference type="OrthoDB" id="7862278at2759"/>
<dbReference type="eggNOG" id="ENOG502T9DC">
    <property type="taxonomic scope" value="Eukaryota"/>
</dbReference>
<dbReference type="EMBL" id="CH940650">
    <property type="protein sequence ID" value="EDW66863.1"/>
    <property type="molecule type" value="Genomic_DNA"/>
</dbReference>
<keyword evidence="3" id="KW-1185">Reference proteome</keyword>
<dbReference type="AlphaFoldDB" id="B4LXZ7"/>
<evidence type="ECO:0000256" key="1">
    <source>
        <dbReference type="SAM" id="Coils"/>
    </source>
</evidence>
<dbReference type="PhylomeDB" id="B4LXZ7"/>
<dbReference type="STRING" id="7244.B4LXZ7"/>
<organism evidence="2 3">
    <name type="scientific">Drosophila virilis</name>
    <name type="common">Fruit fly</name>
    <dbReference type="NCBI Taxonomy" id="7244"/>
    <lineage>
        <taxon>Eukaryota</taxon>
        <taxon>Metazoa</taxon>
        <taxon>Ecdysozoa</taxon>
        <taxon>Arthropoda</taxon>
        <taxon>Hexapoda</taxon>
        <taxon>Insecta</taxon>
        <taxon>Pterygota</taxon>
        <taxon>Neoptera</taxon>
        <taxon>Endopterygota</taxon>
        <taxon>Diptera</taxon>
        <taxon>Brachycera</taxon>
        <taxon>Muscomorpha</taxon>
        <taxon>Ephydroidea</taxon>
        <taxon>Drosophilidae</taxon>
        <taxon>Drosophila</taxon>
    </lineage>
</organism>